<dbReference type="Proteomes" id="UP000800041">
    <property type="component" value="Unassembled WGS sequence"/>
</dbReference>
<dbReference type="EMBL" id="ML977138">
    <property type="protein sequence ID" value="KAF1992059.1"/>
    <property type="molecule type" value="Genomic_DNA"/>
</dbReference>
<protein>
    <submittedName>
        <fullName evidence="1">Uncharacterized protein</fullName>
    </submittedName>
</protein>
<accession>A0A6G1HGA3</accession>
<keyword evidence="2" id="KW-1185">Reference proteome</keyword>
<proteinExistence type="predicted"/>
<dbReference type="AlphaFoldDB" id="A0A6G1HGA3"/>
<organism evidence="1 2">
    <name type="scientific">Aulographum hederae CBS 113979</name>
    <dbReference type="NCBI Taxonomy" id="1176131"/>
    <lineage>
        <taxon>Eukaryota</taxon>
        <taxon>Fungi</taxon>
        <taxon>Dikarya</taxon>
        <taxon>Ascomycota</taxon>
        <taxon>Pezizomycotina</taxon>
        <taxon>Dothideomycetes</taxon>
        <taxon>Pleosporomycetidae</taxon>
        <taxon>Aulographales</taxon>
        <taxon>Aulographaceae</taxon>
    </lineage>
</organism>
<evidence type="ECO:0000313" key="1">
    <source>
        <dbReference type="EMBL" id="KAF1992059.1"/>
    </source>
</evidence>
<name>A0A6G1HGA3_9PEZI</name>
<reference evidence="1" key="1">
    <citation type="journal article" date="2020" name="Stud. Mycol.">
        <title>101 Dothideomycetes genomes: a test case for predicting lifestyles and emergence of pathogens.</title>
        <authorList>
            <person name="Haridas S."/>
            <person name="Albert R."/>
            <person name="Binder M."/>
            <person name="Bloem J."/>
            <person name="Labutti K."/>
            <person name="Salamov A."/>
            <person name="Andreopoulos B."/>
            <person name="Baker S."/>
            <person name="Barry K."/>
            <person name="Bills G."/>
            <person name="Bluhm B."/>
            <person name="Cannon C."/>
            <person name="Castanera R."/>
            <person name="Culley D."/>
            <person name="Daum C."/>
            <person name="Ezra D."/>
            <person name="Gonzalez J."/>
            <person name="Henrissat B."/>
            <person name="Kuo A."/>
            <person name="Liang C."/>
            <person name="Lipzen A."/>
            <person name="Lutzoni F."/>
            <person name="Magnuson J."/>
            <person name="Mondo S."/>
            <person name="Nolan M."/>
            <person name="Ohm R."/>
            <person name="Pangilinan J."/>
            <person name="Park H.-J."/>
            <person name="Ramirez L."/>
            <person name="Alfaro M."/>
            <person name="Sun H."/>
            <person name="Tritt A."/>
            <person name="Yoshinaga Y."/>
            <person name="Zwiers L.-H."/>
            <person name="Turgeon B."/>
            <person name="Goodwin S."/>
            <person name="Spatafora J."/>
            <person name="Crous P."/>
            <person name="Grigoriev I."/>
        </authorList>
    </citation>
    <scope>NUCLEOTIDE SEQUENCE</scope>
    <source>
        <strain evidence="1">CBS 113979</strain>
    </source>
</reference>
<gene>
    <name evidence="1" type="ORF">K402DRAFT_399983</name>
</gene>
<evidence type="ECO:0000313" key="2">
    <source>
        <dbReference type="Proteomes" id="UP000800041"/>
    </source>
</evidence>
<sequence length="183" mass="20240">MQNSSTMVYATATNAVSSVKKLVVVGAMRVDLVGEGFEDEVWGRPTDTDVNPAPSNVYSRPIFCPSFPDFPYVTSSGVTHSSDCYMILGVNDFLLHVYVDLSRLISVAYTKLYVVGRSFAQSGLSNAGREHPERARSVSAVTIFISCPVCCSRLRACPLQYTLFPRHTWPRPTVIDFGENQFL</sequence>